<name>A0A4T2BRS8_9MICO</name>
<keyword evidence="1" id="KW-0472">Membrane</keyword>
<evidence type="ECO:0000256" key="1">
    <source>
        <dbReference type="SAM" id="Phobius"/>
    </source>
</evidence>
<gene>
    <name evidence="2" type="ORF">D4765_15865</name>
</gene>
<dbReference type="AlphaFoldDB" id="A0A4T2BRS8"/>
<keyword evidence="1" id="KW-0812">Transmembrane</keyword>
<comment type="caution">
    <text evidence="2">The sequence shown here is derived from an EMBL/GenBank/DDBJ whole genome shotgun (WGS) entry which is preliminary data.</text>
</comment>
<sequence length="204" mass="22120">MVFLLALIAAEVVRFQFSRQSSDQVILTCIFVGIPVLVVGIEAVLAIMAINAWIRNTELSKQFPERSIYTIRNDGALSRALGKDDVGSRTDMTGARFKYFFSLTVSETSISIWAGGKNPSLLLEILAADVHRCELGMVFVPNRLPYSAMIITADIAGKLSTLPIVVTKDAVPFGPLLARGRVGTIDIISSINAIIPNRRGAGRV</sequence>
<organism evidence="2 3">
    <name type="scientific">Subtercola vilae</name>
    <dbReference type="NCBI Taxonomy" id="2056433"/>
    <lineage>
        <taxon>Bacteria</taxon>
        <taxon>Bacillati</taxon>
        <taxon>Actinomycetota</taxon>
        <taxon>Actinomycetes</taxon>
        <taxon>Micrococcales</taxon>
        <taxon>Microbacteriaceae</taxon>
        <taxon>Subtercola</taxon>
    </lineage>
</organism>
<reference evidence="2 3" key="1">
    <citation type="journal article" date="2019" name="Microorganisms">
        <title>Systematic Affiliation and Genome Analysis of Subtercola vilae DB165(T) with Particular Emphasis on Cold Adaptation of an Isolate from a High-Altitude Cold Volcano Lake.</title>
        <authorList>
            <person name="Villalobos A.S."/>
            <person name="Wiese J."/>
            <person name="Imhoff J.F."/>
            <person name="Dorador C."/>
            <person name="Keller A."/>
            <person name="Hentschel U."/>
        </authorList>
    </citation>
    <scope>NUCLEOTIDE SEQUENCE [LARGE SCALE GENOMIC DNA]</scope>
    <source>
        <strain evidence="2 3">DB165</strain>
    </source>
</reference>
<dbReference type="EMBL" id="QYRT01000041">
    <property type="protein sequence ID" value="TIH32256.1"/>
    <property type="molecule type" value="Genomic_DNA"/>
</dbReference>
<proteinExistence type="predicted"/>
<evidence type="ECO:0000313" key="3">
    <source>
        <dbReference type="Proteomes" id="UP000306192"/>
    </source>
</evidence>
<evidence type="ECO:0000313" key="2">
    <source>
        <dbReference type="EMBL" id="TIH32256.1"/>
    </source>
</evidence>
<protein>
    <submittedName>
        <fullName evidence="2">Uncharacterized protein</fullName>
    </submittedName>
</protein>
<accession>A0A4T2BRS8</accession>
<feature type="transmembrane region" description="Helical" evidence="1">
    <location>
        <begin position="25"/>
        <end position="54"/>
    </location>
</feature>
<dbReference type="Proteomes" id="UP000306192">
    <property type="component" value="Unassembled WGS sequence"/>
</dbReference>
<keyword evidence="1" id="KW-1133">Transmembrane helix</keyword>
<keyword evidence="3" id="KW-1185">Reference proteome</keyword>